<sequence>MKKIGLIGGTTPESTCYYYRNYIRLSREKFGPFTFPELIIYSINFEEFKNNPRGWEGRKEILIKAAKALERAGAEIIALTANTPHIVFPDVQKAVSVPMVSIIEALIEEMKRRDVKKVLLLGTKTTMTADFYKNALREAGFEVITPNEEEIDEIDRIIFEELAFENLKSKPYLVDLVERYAKEKGVEGVILGCTELPLAIKQGDVPVEVFDTAEIHMRKLIELAAE</sequence>
<proteinExistence type="inferred from homology"/>
<dbReference type="NCBIfam" id="TIGR00035">
    <property type="entry name" value="asp_race"/>
    <property type="match status" value="1"/>
</dbReference>
<reference evidence="3 4" key="1">
    <citation type="submission" date="2014-01" db="EMBL/GenBank/DDBJ databases">
        <title>Genome sequencing of Thermococcus guaymasensis.</title>
        <authorList>
            <person name="Zhang X."/>
            <person name="Alvare G."/>
            <person name="Fristensky B."/>
            <person name="Chen L."/>
            <person name="Suen T."/>
            <person name="Chen Q."/>
            <person name="Ma K."/>
        </authorList>
    </citation>
    <scope>NUCLEOTIDE SEQUENCE [LARGE SCALE GENOMIC DNA]</scope>
    <source>
        <strain evidence="3 4">DSM 11113</strain>
    </source>
</reference>
<evidence type="ECO:0000256" key="1">
    <source>
        <dbReference type="ARBA" id="ARBA00007847"/>
    </source>
</evidence>
<name>A0A0X1KMM5_9EURY</name>
<accession>A0A0X1KMM5</accession>
<evidence type="ECO:0000313" key="4">
    <source>
        <dbReference type="Proteomes" id="UP000062043"/>
    </source>
</evidence>
<dbReference type="InterPro" id="IPR015942">
    <property type="entry name" value="Asp/Glu/hydantoin_racemase"/>
</dbReference>
<evidence type="ECO:0000256" key="2">
    <source>
        <dbReference type="ARBA" id="ARBA00023235"/>
    </source>
</evidence>
<dbReference type="PATRIC" id="fig|1432656.3.peg.2058"/>
<dbReference type="Proteomes" id="UP000062043">
    <property type="component" value="Chromosome"/>
</dbReference>
<dbReference type="EMBL" id="CP007140">
    <property type="protein sequence ID" value="AJC72541.1"/>
    <property type="molecule type" value="Genomic_DNA"/>
</dbReference>
<protein>
    <submittedName>
        <fullName evidence="3">Aspartate racemase</fullName>
    </submittedName>
</protein>
<dbReference type="RefSeq" id="WP_062373767.1">
    <property type="nucleotide sequence ID" value="NZ_CP007140.1"/>
</dbReference>
<dbReference type="PANTHER" id="PTHR21198:SF7">
    <property type="entry name" value="ASPARTATE-GLUTAMATE RACEMASE FAMILY"/>
    <property type="match status" value="1"/>
</dbReference>
<dbReference type="SUPFAM" id="SSF53681">
    <property type="entry name" value="Aspartate/glutamate racemase"/>
    <property type="match status" value="2"/>
</dbReference>
<comment type="similarity">
    <text evidence="1">Belongs to the aspartate/glutamate racemases family.</text>
</comment>
<dbReference type="PANTHER" id="PTHR21198">
    <property type="entry name" value="GLUTAMATE RACEMASE"/>
    <property type="match status" value="1"/>
</dbReference>
<dbReference type="OrthoDB" id="269620at2157"/>
<dbReference type="InterPro" id="IPR004380">
    <property type="entry name" value="Asp_race"/>
</dbReference>
<evidence type="ECO:0000313" key="3">
    <source>
        <dbReference type="EMBL" id="AJC72541.1"/>
    </source>
</evidence>
<keyword evidence="4" id="KW-1185">Reference proteome</keyword>
<dbReference type="Gene3D" id="3.40.50.1860">
    <property type="match status" value="2"/>
</dbReference>
<gene>
    <name evidence="3" type="ORF">X802_10530</name>
</gene>
<keyword evidence="2" id="KW-0413">Isomerase</keyword>
<organism evidence="3 4">
    <name type="scientific">Thermococcus guaymasensis DSM 11113</name>
    <dbReference type="NCBI Taxonomy" id="1432656"/>
    <lineage>
        <taxon>Archaea</taxon>
        <taxon>Methanobacteriati</taxon>
        <taxon>Methanobacteriota</taxon>
        <taxon>Thermococci</taxon>
        <taxon>Thermococcales</taxon>
        <taxon>Thermococcaceae</taxon>
        <taxon>Thermococcus</taxon>
    </lineage>
</organism>
<dbReference type="InterPro" id="IPR001920">
    <property type="entry name" value="Asp/Glu_race"/>
</dbReference>
<dbReference type="GeneID" id="27136086"/>
<dbReference type="STRING" id="1432656.X802_10530"/>
<dbReference type="GO" id="GO:0047661">
    <property type="term" value="F:amino-acid racemase activity"/>
    <property type="evidence" value="ECO:0007669"/>
    <property type="project" value="InterPro"/>
</dbReference>
<dbReference type="AlphaFoldDB" id="A0A0X1KMM5"/>
<dbReference type="Pfam" id="PF01177">
    <property type="entry name" value="Asp_Glu_race"/>
    <property type="match status" value="1"/>
</dbReference>
<dbReference type="KEGG" id="tgy:X802_10530"/>